<gene>
    <name evidence="3" type="ORF">CXZ10_05405</name>
</gene>
<evidence type="ECO:0000259" key="2">
    <source>
        <dbReference type="Pfam" id="PF00892"/>
    </source>
</evidence>
<dbReference type="InterPro" id="IPR037185">
    <property type="entry name" value="EmrE-like"/>
</dbReference>
<feature type="transmembrane region" description="Helical" evidence="1">
    <location>
        <begin position="165"/>
        <end position="184"/>
    </location>
</feature>
<dbReference type="InterPro" id="IPR000620">
    <property type="entry name" value="EamA_dom"/>
</dbReference>
<feature type="transmembrane region" description="Helical" evidence="1">
    <location>
        <begin position="21"/>
        <end position="37"/>
    </location>
</feature>
<feature type="transmembrane region" description="Helical" evidence="1">
    <location>
        <begin position="196"/>
        <end position="217"/>
    </location>
</feature>
<feature type="transmembrane region" description="Helical" evidence="1">
    <location>
        <begin position="89"/>
        <end position="109"/>
    </location>
</feature>
<comment type="caution">
    <text evidence="3">The sequence shown here is derived from an EMBL/GenBank/DDBJ whole genome shotgun (WGS) entry which is preliminary data.</text>
</comment>
<dbReference type="Proteomes" id="UP000233491">
    <property type="component" value="Unassembled WGS sequence"/>
</dbReference>
<keyword evidence="4" id="KW-1185">Reference proteome</keyword>
<name>A0A1I4QBM8_9HYPH</name>
<dbReference type="PANTHER" id="PTHR22911">
    <property type="entry name" value="ACYL-MALONYL CONDENSING ENZYME-RELATED"/>
    <property type="match status" value="1"/>
</dbReference>
<feature type="domain" description="EamA" evidence="2">
    <location>
        <begin position="24"/>
        <end position="156"/>
    </location>
</feature>
<dbReference type="GO" id="GO:0016020">
    <property type="term" value="C:membrane"/>
    <property type="evidence" value="ECO:0007669"/>
    <property type="project" value="InterPro"/>
</dbReference>
<feature type="transmembrane region" description="Helical" evidence="1">
    <location>
        <begin position="277"/>
        <end position="294"/>
    </location>
</feature>
<accession>A0A1I4QBM8</accession>
<dbReference type="OrthoDB" id="9815809at2"/>
<dbReference type="SUPFAM" id="SSF103481">
    <property type="entry name" value="Multidrug resistance efflux transporter EmrE"/>
    <property type="match status" value="2"/>
</dbReference>
<feature type="transmembrane region" description="Helical" evidence="1">
    <location>
        <begin position="251"/>
        <end position="271"/>
    </location>
</feature>
<organism evidence="3 4">
    <name type="scientific">Pleomorphomonas diazotrophica</name>
    <dbReference type="NCBI Taxonomy" id="1166257"/>
    <lineage>
        <taxon>Bacteria</taxon>
        <taxon>Pseudomonadati</taxon>
        <taxon>Pseudomonadota</taxon>
        <taxon>Alphaproteobacteria</taxon>
        <taxon>Hyphomicrobiales</taxon>
        <taxon>Pleomorphomonadaceae</taxon>
        <taxon>Pleomorphomonas</taxon>
    </lineage>
</organism>
<evidence type="ECO:0000256" key="1">
    <source>
        <dbReference type="SAM" id="Phobius"/>
    </source>
</evidence>
<feature type="transmembrane region" description="Helical" evidence="1">
    <location>
        <begin position="57"/>
        <end position="77"/>
    </location>
</feature>
<feature type="transmembrane region" description="Helical" evidence="1">
    <location>
        <begin position="223"/>
        <end position="244"/>
    </location>
</feature>
<feature type="transmembrane region" description="Helical" evidence="1">
    <location>
        <begin position="115"/>
        <end position="134"/>
    </location>
</feature>
<sequence>MSSLPDTSGKAPFEQPRNAERTLLAILLVVGSTVFFAGGDVGAKLMKETAPAQLATWFRYLIFFLVAIPWALWSRGLSAFRPASYRLQIGRGLAAVASTSFFVLGLAYLDVPSNTAIHFISPIIVMVLSVFVLGELVGIRRWLAAAVGFAGVLLIVRPGTDSFQLAALLPLGSATAWALGALFTRLMKHEPTEVTFMWTGIVGLGVSTLLVVPVFYVPTGLELAYGIGGSLSFTLAHMLFISGLKLAPLSLLAPITYVQLISAGILSYLFFGNLPSYHTLLGSALIAGSGLYSAHRERIRQRTPAMPVPPVQ</sequence>
<keyword evidence="1" id="KW-0472">Membrane</keyword>
<dbReference type="RefSeq" id="WP_101288054.1">
    <property type="nucleotide sequence ID" value="NZ_FOUQ01000001.1"/>
</dbReference>
<keyword evidence="1" id="KW-1133">Transmembrane helix</keyword>
<dbReference type="Pfam" id="PF00892">
    <property type="entry name" value="EamA"/>
    <property type="match status" value="2"/>
</dbReference>
<dbReference type="PANTHER" id="PTHR22911:SF103">
    <property type="entry name" value="BLR2811 PROTEIN"/>
    <property type="match status" value="1"/>
</dbReference>
<reference evidence="3 4" key="1">
    <citation type="submission" date="2017-12" db="EMBL/GenBank/DDBJ databases">
        <title>Anaerobic carbon monoxide metabolism by Pleomorphomonas carboxyditropha sp. nov., a new mesophilic hydrogenogenic carboxidotroph.</title>
        <authorList>
            <person name="Esquivel-Elizondo S."/>
            <person name="Krajmalnik-Brown R."/>
        </authorList>
    </citation>
    <scope>NUCLEOTIDE SEQUENCE [LARGE SCALE GENOMIC DNA]</scope>
    <source>
        <strain evidence="3 4">R5-392</strain>
    </source>
</reference>
<keyword evidence="1" id="KW-0812">Transmembrane</keyword>
<feature type="domain" description="EamA" evidence="2">
    <location>
        <begin position="166"/>
        <end position="288"/>
    </location>
</feature>
<evidence type="ECO:0000313" key="3">
    <source>
        <dbReference type="EMBL" id="PKR90791.1"/>
    </source>
</evidence>
<protein>
    <submittedName>
        <fullName evidence="3">EamA family transporter</fullName>
    </submittedName>
</protein>
<dbReference type="AlphaFoldDB" id="A0A1I4QBM8"/>
<feature type="transmembrane region" description="Helical" evidence="1">
    <location>
        <begin position="141"/>
        <end position="159"/>
    </location>
</feature>
<dbReference type="EMBL" id="PJNW01000002">
    <property type="protein sequence ID" value="PKR90791.1"/>
    <property type="molecule type" value="Genomic_DNA"/>
</dbReference>
<evidence type="ECO:0000313" key="4">
    <source>
        <dbReference type="Proteomes" id="UP000233491"/>
    </source>
</evidence>
<proteinExistence type="predicted"/>